<evidence type="ECO:0000259" key="4">
    <source>
        <dbReference type="PROSITE" id="PS50801"/>
    </source>
</evidence>
<feature type="region of interest" description="Disordered" evidence="3">
    <location>
        <begin position="124"/>
        <end position="149"/>
    </location>
</feature>
<dbReference type="OrthoDB" id="5471473at2"/>
<keyword evidence="6" id="KW-1185">Reference proteome</keyword>
<dbReference type="RefSeq" id="WP_091037086.1">
    <property type="nucleotide sequence ID" value="NZ_FNAD01000009.1"/>
</dbReference>
<proteinExistence type="inferred from homology"/>
<dbReference type="AlphaFoldDB" id="A0A1G6YKZ5"/>
<evidence type="ECO:0000256" key="1">
    <source>
        <dbReference type="ARBA" id="ARBA00009013"/>
    </source>
</evidence>
<evidence type="ECO:0000256" key="3">
    <source>
        <dbReference type="SAM" id="MobiDB-lite"/>
    </source>
</evidence>
<protein>
    <recommendedName>
        <fullName evidence="2">Anti-sigma factor antagonist</fullName>
    </recommendedName>
</protein>
<dbReference type="InterPro" id="IPR036513">
    <property type="entry name" value="STAS_dom_sf"/>
</dbReference>
<dbReference type="EMBL" id="FNAD01000009">
    <property type="protein sequence ID" value="SDD91058.1"/>
    <property type="molecule type" value="Genomic_DNA"/>
</dbReference>
<dbReference type="CDD" id="cd07043">
    <property type="entry name" value="STAS_anti-anti-sigma_factors"/>
    <property type="match status" value="1"/>
</dbReference>
<evidence type="ECO:0000313" key="6">
    <source>
        <dbReference type="Proteomes" id="UP000198949"/>
    </source>
</evidence>
<reference evidence="6" key="1">
    <citation type="submission" date="2016-10" db="EMBL/GenBank/DDBJ databases">
        <authorList>
            <person name="Varghese N."/>
            <person name="Submissions S."/>
        </authorList>
    </citation>
    <scope>NUCLEOTIDE SEQUENCE [LARGE SCALE GENOMIC DNA]</scope>
    <source>
        <strain evidence="6">CGMCC 4.3516</strain>
    </source>
</reference>
<dbReference type="PROSITE" id="PS50801">
    <property type="entry name" value="STAS"/>
    <property type="match status" value="1"/>
</dbReference>
<evidence type="ECO:0000256" key="2">
    <source>
        <dbReference type="RuleBase" id="RU003749"/>
    </source>
</evidence>
<dbReference type="Pfam" id="PF13466">
    <property type="entry name" value="STAS_2"/>
    <property type="match status" value="1"/>
</dbReference>
<evidence type="ECO:0000313" key="5">
    <source>
        <dbReference type="EMBL" id="SDD91058.1"/>
    </source>
</evidence>
<dbReference type="InterPro" id="IPR003658">
    <property type="entry name" value="Anti-sigma_ant"/>
</dbReference>
<name>A0A1G6YKZ5_9ACTN</name>
<comment type="similarity">
    <text evidence="1 2">Belongs to the anti-sigma-factor antagonist family.</text>
</comment>
<feature type="domain" description="STAS" evidence="4">
    <location>
        <begin position="6"/>
        <end position="119"/>
    </location>
</feature>
<dbReference type="NCBIfam" id="TIGR00377">
    <property type="entry name" value="ant_ant_sig"/>
    <property type="match status" value="1"/>
</dbReference>
<dbReference type="PANTHER" id="PTHR33495">
    <property type="entry name" value="ANTI-SIGMA FACTOR ANTAGONIST TM_1081-RELATED-RELATED"/>
    <property type="match status" value="1"/>
</dbReference>
<dbReference type="Gene3D" id="3.30.750.24">
    <property type="entry name" value="STAS domain"/>
    <property type="match status" value="1"/>
</dbReference>
<dbReference type="SUPFAM" id="SSF52091">
    <property type="entry name" value="SpoIIaa-like"/>
    <property type="match status" value="1"/>
</dbReference>
<sequence>MAHQKLDISVHREANETIVVLTGEIDLHTAPRLTVAVDEALAADPVRVVLDMSGVTFCDSRGLGTLVILARAAARSRAVLVLANLGDFLKRLLAVSGIGEHFVIREPAPDPEDDAALGLSDVEEYGVDSTEAIGSERSGTEGPDQERPR</sequence>
<dbReference type="InterPro" id="IPR002645">
    <property type="entry name" value="STAS_dom"/>
</dbReference>
<accession>A0A1G6YKZ5</accession>
<dbReference type="Proteomes" id="UP000198949">
    <property type="component" value="Unassembled WGS sequence"/>
</dbReference>
<organism evidence="5 6">
    <name type="scientific">Glycomyces harbinensis</name>
    <dbReference type="NCBI Taxonomy" id="58114"/>
    <lineage>
        <taxon>Bacteria</taxon>
        <taxon>Bacillati</taxon>
        <taxon>Actinomycetota</taxon>
        <taxon>Actinomycetes</taxon>
        <taxon>Glycomycetales</taxon>
        <taxon>Glycomycetaceae</taxon>
        <taxon>Glycomyces</taxon>
    </lineage>
</organism>
<gene>
    <name evidence="5" type="ORF">SAMN05216270_10953</name>
</gene>
<dbReference type="InterPro" id="IPR058548">
    <property type="entry name" value="MlaB-like_STAS"/>
</dbReference>
<dbReference type="STRING" id="58114.SAMN05216270_10953"/>
<dbReference type="PANTHER" id="PTHR33495:SF2">
    <property type="entry name" value="ANTI-SIGMA FACTOR ANTAGONIST TM_1081-RELATED"/>
    <property type="match status" value="1"/>
</dbReference>
<dbReference type="GO" id="GO:0043856">
    <property type="term" value="F:anti-sigma factor antagonist activity"/>
    <property type="evidence" value="ECO:0007669"/>
    <property type="project" value="InterPro"/>
</dbReference>